<reference evidence="1 2" key="2">
    <citation type="journal article" date="2016" name="Genome Announc.">
        <title>Draft Genome Sequence of a Biocontrol Rhizobacterium, Chryseobacterium kwangjuense Strain KJ1R5, Isolated from Pepper (Capsicum annuum).</title>
        <authorList>
            <person name="Jeong J.J."/>
            <person name="Park H."/>
            <person name="Park B.H."/>
            <person name="Mannaa M."/>
            <person name="Sang M.K."/>
            <person name="Choi I.G."/>
            <person name="Kim K.D."/>
        </authorList>
    </citation>
    <scope>NUCLEOTIDE SEQUENCE [LARGE SCALE GENOMIC DNA]</scope>
    <source>
        <strain evidence="1 2">KJ1R5</strain>
    </source>
</reference>
<organism evidence="1 2">
    <name type="scientific">Chryseobacterium kwangjuense</name>
    <dbReference type="NCBI Taxonomy" id="267125"/>
    <lineage>
        <taxon>Bacteria</taxon>
        <taxon>Pseudomonadati</taxon>
        <taxon>Bacteroidota</taxon>
        <taxon>Flavobacteriia</taxon>
        <taxon>Flavobacteriales</taxon>
        <taxon>Weeksellaceae</taxon>
        <taxon>Chryseobacterium group</taxon>
        <taxon>Chryseobacterium</taxon>
    </lineage>
</organism>
<accession>A0A135WIC9</accession>
<dbReference type="InterPro" id="IPR023614">
    <property type="entry name" value="Porin_dom_sf"/>
</dbReference>
<dbReference type="Gene3D" id="2.40.160.10">
    <property type="entry name" value="Porin"/>
    <property type="match status" value="1"/>
</dbReference>
<proteinExistence type="predicted"/>
<evidence type="ECO:0000313" key="2">
    <source>
        <dbReference type="Proteomes" id="UP000070513"/>
    </source>
</evidence>
<dbReference type="AlphaFoldDB" id="A0A135WIC9"/>
<sequence length="405" mass="45004">MKKIAIYIALIFFCTVDAQKKKTENTANFELGSGLNFSFEENNYRFTIGGFLQPAYTYSKITDKKGTNELNVQRAYFSLGGKAVKEKVSFFIQTDFSLSQPLLDAWLAYHPTENISITAGQKRTPLNNKEMNINESQFQFTERSILSTSLTNTGREFGLFVDGRFQLGSFGIVPQLAVTSGDGRNSFGSNSRDTDRGGLKYGARLDLYPLGFFTEGNEEAIADLLHEPSLKIAAGAAASYNKGVSSAVGEGHGDFSLYDSEQKLKYPDYRKFYADLLLKYQGFSLLGEYANANATALDGIYTNQTATDLLRPQQISSYLVLGDAYNVQLGYVTLSGWGADLRYSKISPEFKDFENSVMKDVSAYTLGLTRYLKGNNLKIQAAVSKLQYQGDMNELKADLVFQIVF</sequence>
<evidence type="ECO:0008006" key="3">
    <source>
        <dbReference type="Google" id="ProtNLM"/>
    </source>
</evidence>
<reference evidence="2" key="1">
    <citation type="submission" date="2015-12" db="EMBL/GenBank/DDBJ databases">
        <title>Genome sequence of a biocontrol rhizobacterium Chryseobacterium kwangjuense strain KJ1R5 isolated from pepper (Capsicum annuum L.).</title>
        <authorList>
            <person name="Jeong J.-J."/>
            <person name="Park H."/>
            <person name="Mannaa M."/>
            <person name="Sang M.K."/>
            <person name="Choi I.-G."/>
            <person name="Kim K.D."/>
        </authorList>
    </citation>
    <scope>NUCLEOTIDE SEQUENCE [LARGE SCALE GENOMIC DNA]</scope>
    <source>
        <strain evidence="2">KJ1R5</strain>
    </source>
</reference>
<protein>
    <recommendedName>
        <fullName evidence="3">Porin</fullName>
    </recommendedName>
</protein>
<dbReference type="SUPFAM" id="SSF56935">
    <property type="entry name" value="Porins"/>
    <property type="match status" value="1"/>
</dbReference>
<dbReference type="RefSeq" id="WP_062647601.1">
    <property type="nucleotide sequence ID" value="NZ_LPUR01000001.1"/>
</dbReference>
<dbReference type="InterPro" id="IPR010870">
    <property type="entry name" value="Porin_O/P"/>
</dbReference>
<dbReference type="Proteomes" id="UP000070513">
    <property type="component" value="Unassembled WGS sequence"/>
</dbReference>
<gene>
    <name evidence="1" type="ORF">AU378_02355</name>
</gene>
<dbReference type="OrthoDB" id="5442696at2"/>
<name>A0A135WIC9_9FLAO</name>
<evidence type="ECO:0000313" key="1">
    <source>
        <dbReference type="EMBL" id="KXH84625.1"/>
    </source>
</evidence>
<dbReference type="Pfam" id="PF07396">
    <property type="entry name" value="Porin_O_P"/>
    <property type="match status" value="1"/>
</dbReference>
<comment type="caution">
    <text evidence="1">The sequence shown here is derived from an EMBL/GenBank/DDBJ whole genome shotgun (WGS) entry which is preliminary data.</text>
</comment>
<dbReference type="EMBL" id="LPUR01000001">
    <property type="protein sequence ID" value="KXH84625.1"/>
    <property type="molecule type" value="Genomic_DNA"/>
</dbReference>